<dbReference type="InterPro" id="IPR003833">
    <property type="entry name" value="CT_C_D"/>
</dbReference>
<keyword evidence="2 6" id="KW-0378">Hydrolase</keyword>
<gene>
    <name evidence="6" type="ORF">ADS79_18465</name>
    <name evidence="5" type="ORF">BRE01_06520</name>
</gene>
<dbReference type="SUPFAM" id="SSF50891">
    <property type="entry name" value="Cyclophilin-like"/>
    <property type="match status" value="1"/>
</dbReference>
<dbReference type="SMART" id="SM00796">
    <property type="entry name" value="AHS1"/>
    <property type="match status" value="1"/>
</dbReference>
<dbReference type="Proteomes" id="UP000036834">
    <property type="component" value="Unassembled WGS sequence"/>
</dbReference>
<dbReference type="PANTHER" id="PTHR34698">
    <property type="entry name" value="5-OXOPROLINASE SUBUNIT B"/>
    <property type="match status" value="1"/>
</dbReference>
<accession>A0A0K9YRK6</accession>
<dbReference type="Proteomes" id="UP000319578">
    <property type="component" value="Unassembled WGS sequence"/>
</dbReference>
<sequence>MFTLPETRFDFGGDEYIYAEISRDMSEESNFKALAVTNELRKRDIPGVHDICPSNSSYIIRFDPEVISPVDLLEYLKEIDITKSNPSELNMQVRIVEIPIWYDDPFTQEYSRRFSERNISHDAMSDFELVMKLNHFASKEEFIEAHSSSPYLITMMGFIPGTAWEYPLGLEQQQIIQTPKYSSPRTDTPSLAVGLGGAFTVIYPLHAPGSYQLIGTAAVPVFDQSGRLHDLKDTFFLARPGDIWKHRPVNEAEYNQIIGQVNAGEYRYRIKHVDFSTEEYFANKKAYLTQLMEGF</sequence>
<evidence type="ECO:0000256" key="1">
    <source>
        <dbReference type="ARBA" id="ARBA00022741"/>
    </source>
</evidence>
<dbReference type="RefSeq" id="WP_049739861.1">
    <property type="nucleotide sequence ID" value="NZ_BJON01000002.1"/>
</dbReference>
<dbReference type="InterPro" id="IPR010016">
    <property type="entry name" value="PxpB"/>
</dbReference>
<dbReference type="EMBL" id="LGIQ01000009">
    <property type="protein sequence ID" value="KNB70835.1"/>
    <property type="molecule type" value="Genomic_DNA"/>
</dbReference>
<dbReference type="InterPro" id="IPR029000">
    <property type="entry name" value="Cyclophilin-like_dom_sf"/>
</dbReference>
<feature type="domain" description="Carboxyltransferase" evidence="4">
    <location>
        <begin position="7"/>
        <end position="238"/>
    </location>
</feature>
<evidence type="ECO:0000256" key="3">
    <source>
        <dbReference type="ARBA" id="ARBA00022840"/>
    </source>
</evidence>
<dbReference type="AlphaFoldDB" id="A0A0K9YRK6"/>
<keyword evidence="3" id="KW-0067">ATP-binding</keyword>
<dbReference type="PANTHER" id="PTHR34698:SF2">
    <property type="entry name" value="5-OXOPROLINASE SUBUNIT B"/>
    <property type="match status" value="1"/>
</dbReference>
<dbReference type="OrthoDB" id="9778567at2"/>
<evidence type="ECO:0000259" key="4">
    <source>
        <dbReference type="SMART" id="SM00796"/>
    </source>
</evidence>
<proteinExistence type="predicted"/>
<dbReference type="PATRIC" id="fig|54915.3.peg.2785"/>
<evidence type="ECO:0000313" key="7">
    <source>
        <dbReference type="Proteomes" id="UP000036834"/>
    </source>
</evidence>
<keyword evidence="8" id="KW-1185">Reference proteome</keyword>
<evidence type="ECO:0000256" key="2">
    <source>
        <dbReference type="ARBA" id="ARBA00022801"/>
    </source>
</evidence>
<protein>
    <submittedName>
        <fullName evidence="6">Allophanate hydrolase</fullName>
    </submittedName>
</protein>
<keyword evidence="1" id="KW-0547">Nucleotide-binding</keyword>
<reference evidence="5 8" key="3">
    <citation type="submission" date="2019-06" db="EMBL/GenBank/DDBJ databases">
        <title>Whole genome shotgun sequence of Brevibacillus reuszeri NBRC 15719.</title>
        <authorList>
            <person name="Hosoyama A."/>
            <person name="Uohara A."/>
            <person name="Ohji S."/>
            <person name="Ichikawa N."/>
        </authorList>
    </citation>
    <scope>NUCLEOTIDE SEQUENCE [LARGE SCALE GENOMIC DNA]</scope>
    <source>
        <strain evidence="5 8">NBRC 15719</strain>
    </source>
</reference>
<dbReference type="SUPFAM" id="SSF160467">
    <property type="entry name" value="PH0987 N-terminal domain-like"/>
    <property type="match status" value="1"/>
</dbReference>
<reference evidence="6" key="2">
    <citation type="submission" date="2015-07" db="EMBL/GenBank/DDBJ databases">
        <title>MeaNS - Measles Nucleotide Surveillance Program.</title>
        <authorList>
            <person name="Tran T."/>
            <person name="Druce J."/>
        </authorList>
    </citation>
    <scope>NUCLEOTIDE SEQUENCE</scope>
    <source>
        <strain evidence="6">DSM 9887</strain>
    </source>
</reference>
<comment type="caution">
    <text evidence="6">The sequence shown here is derived from an EMBL/GenBank/DDBJ whole genome shotgun (WGS) entry which is preliminary data.</text>
</comment>
<dbReference type="Pfam" id="PF02682">
    <property type="entry name" value="CT_C_D"/>
    <property type="match status" value="1"/>
</dbReference>
<evidence type="ECO:0000313" key="6">
    <source>
        <dbReference type="EMBL" id="KNB70835.1"/>
    </source>
</evidence>
<dbReference type="EMBL" id="BJON01000002">
    <property type="protein sequence ID" value="GED66950.1"/>
    <property type="molecule type" value="Genomic_DNA"/>
</dbReference>
<dbReference type="STRING" id="54915.ADS79_18465"/>
<evidence type="ECO:0000313" key="5">
    <source>
        <dbReference type="EMBL" id="GED66950.1"/>
    </source>
</evidence>
<name>A0A0K9YRK6_9BACL</name>
<dbReference type="Gene3D" id="3.30.1360.40">
    <property type="match status" value="1"/>
</dbReference>
<evidence type="ECO:0000313" key="8">
    <source>
        <dbReference type="Proteomes" id="UP000319578"/>
    </source>
</evidence>
<dbReference type="GO" id="GO:0016787">
    <property type="term" value="F:hydrolase activity"/>
    <property type="evidence" value="ECO:0007669"/>
    <property type="project" value="UniProtKB-KW"/>
</dbReference>
<dbReference type="GO" id="GO:0005524">
    <property type="term" value="F:ATP binding"/>
    <property type="evidence" value="ECO:0007669"/>
    <property type="project" value="UniProtKB-KW"/>
</dbReference>
<dbReference type="Gene3D" id="2.40.100.10">
    <property type="entry name" value="Cyclophilin-like"/>
    <property type="match status" value="1"/>
</dbReference>
<organism evidence="6 7">
    <name type="scientific">Brevibacillus reuszeri</name>
    <dbReference type="NCBI Taxonomy" id="54915"/>
    <lineage>
        <taxon>Bacteria</taxon>
        <taxon>Bacillati</taxon>
        <taxon>Bacillota</taxon>
        <taxon>Bacilli</taxon>
        <taxon>Bacillales</taxon>
        <taxon>Paenibacillaceae</taxon>
        <taxon>Brevibacillus</taxon>
    </lineage>
</organism>
<reference evidence="7" key="1">
    <citation type="submission" date="2015-07" db="EMBL/GenBank/DDBJ databases">
        <title>Genome sequencing project for genomic taxonomy and phylogenomics of Bacillus-like bacteria.</title>
        <authorList>
            <person name="Liu B."/>
            <person name="Wang J."/>
            <person name="Zhu Y."/>
            <person name="Liu G."/>
            <person name="Chen Q."/>
            <person name="Chen Z."/>
            <person name="Lan J."/>
            <person name="Che J."/>
            <person name="Ge C."/>
            <person name="Shi H."/>
            <person name="Pan Z."/>
            <person name="Liu X."/>
        </authorList>
    </citation>
    <scope>NUCLEOTIDE SEQUENCE [LARGE SCALE GENOMIC DNA]</scope>
    <source>
        <strain evidence="7">DSM 9887</strain>
    </source>
</reference>